<dbReference type="InterPro" id="IPR003647">
    <property type="entry name" value="Intron_nuc_1_rpt"/>
</dbReference>
<reference evidence="5" key="1">
    <citation type="journal article" date="2020" name="Stud. Mycol.">
        <title>101 Dothideomycetes genomes: a test case for predicting lifestyles and emergence of pathogens.</title>
        <authorList>
            <person name="Haridas S."/>
            <person name="Albert R."/>
            <person name="Binder M."/>
            <person name="Bloem J."/>
            <person name="Labutti K."/>
            <person name="Salamov A."/>
            <person name="Andreopoulos B."/>
            <person name="Baker S."/>
            <person name="Barry K."/>
            <person name="Bills G."/>
            <person name="Bluhm B."/>
            <person name="Cannon C."/>
            <person name="Castanera R."/>
            <person name="Culley D."/>
            <person name="Daum C."/>
            <person name="Ezra D."/>
            <person name="Gonzalez J."/>
            <person name="Henrissat B."/>
            <person name="Kuo A."/>
            <person name="Liang C."/>
            <person name="Lipzen A."/>
            <person name="Lutzoni F."/>
            <person name="Magnuson J."/>
            <person name="Mondo S."/>
            <person name="Nolan M."/>
            <person name="Ohm R."/>
            <person name="Pangilinan J."/>
            <person name="Park H.-J."/>
            <person name="Ramirez L."/>
            <person name="Alfaro M."/>
            <person name="Sun H."/>
            <person name="Tritt A."/>
            <person name="Yoshinaga Y."/>
            <person name="Zwiers L.-H."/>
            <person name="Turgeon B."/>
            <person name="Goodwin S."/>
            <person name="Spatafora J."/>
            <person name="Crous P."/>
            <person name="Grigoriev I."/>
        </authorList>
    </citation>
    <scope>NUCLEOTIDE SEQUENCE</scope>
    <source>
        <strain evidence="5">CBS 183.55</strain>
    </source>
</reference>
<evidence type="ECO:0000256" key="2">
    <source>
        <dbReference type="ARBA" id="ARBA00022759"/>
    </source>
</evidence>
<dbReference type="Pfam" id="PF07460">
    <property type="entry name" value="NUMOD3"/>
    <property type="match status" value="1"/>
</dbReference>
<evidence type="ECO:0000256" key="1">
    <source>
        <dbReference type="ARBA" id="ARBA00022722"/>
    </source>
</evidence>
<dbReference type="SMART" id="SM00497">
    <property type="entry name" value="IENR1"/>
    <property type="match status" value="1"/>
</dbReference>
<dbReference type="Proteomes" id="UP000800082">
    <property type="component" value="Unassembled WGS sequence"/>
</dbReference>
<dbReference type="SUPFAM" id="SSF64496">
    <property type="entry name" value="DNA-binding domain of intron-encoded endonucleases"/>
    <property type="match status" value="1"/>
</dbReference>
<proteinExistence type="predicted"/>
<sequence length="100" mass="11723">HNNIGYKHTNESKLKISKPGNLNPMFGKIHSEETKDKMRKRKNKYPLGVGIFDLEGNLISKFENNVELAKYFQISKITVGKYLNTNLIYDNSYYFRSIIY</sequence>
<dbReference type="GO" id="GO:0003677">
    <property type="term" value="F:DNA binding"/>
    <property type="evidence" value="ECO:0007669"/>
    <property type="project" value="UniProtKB-KW"/>
</dbReference>
<dbReference type="InterPro" id="IPR003611">
    <property type="entry name" value="NUMOD3"/>
</dbReference>
<dbReference type="GO" id="GO:0004519">
    <property type="term" value="F:endonuclease activity"/>
    <property type="evidence" value="ECO:0007669"/>
    <property type="project" value="UniProtKB-KW"/>
</dbReference>
<keyword evidence="5" id="KW-0238">DNA-binding</keyword>
<evidence type="ECO:0000313" key="5">
    <source>
        <dbReference type="EMBL" id="KAF1922174.1"/>
    </source>
</evidence>
<feature type="domain" description="Nuclease associated modular" evidence="4">
    <location>
        <begin position="26"/>
        <end position="42"/>
    </location>
</feature>
<keyword evidence="3" id="KW-0378">Hydrolase</keyword>
<dbReference type="InterPro" id="IPR010896">
    <property type="entry name" value="NUMOD1"/>
</dbReference>
<organism evidence="5 6">
    <name type="scientific">Didymella exigua CBS 183.55</name>
    <dbReference type="NCBI Taxonomy" id="1150837"/>
    <lineage>
        <taxon>Eukaryota</taxon>
        <taxon>Fungi</taxon>
        <taxon>Dikarya</taxon>
        <taxon>Ascomycota</taxon>
        <taxon>Pezizomycotina</taxon>
        <taxon>Dothideomycetes</taxon>
        <taxon>Pleosporomycetidae</taxon>
        <taxon>Pleosporales</taxon>
        <taxon>Pleosporineae</taxon>
        <taxon>Didymellaceae</taxon>
        <taxon>Didymella</taxon>
    </lineage>
</organism>
<dbReference type="InterPro" id="IPR006350">
    <property type="entry name" value="Intron_endoG1"/>
</dbReference>
<dbReference type="EMBL" id="ML979063">
    <property type="protein sequence ID" value="KAF1922174.1"/>
    <property type="molecule type" value="Genomic_DNA"/>
</dbReference>
<gene>
    <name evidence="5" type="ORF">M421DRAFT_79323</name>
</gene>
<protein>
    <submittedName>
        <fullName evidence="5">DNA-binding domain of intron-encoded endonuclease</fullName>
    </submittedName>
</protein>
<dbReference type="OrthoDB" id="5274807at2759"/>
<dbReference type="GeneID" id="54355135"/>
<dbReference type="GO" id="GO:0016787">
    <property type="term" value="F:hydrolase activity"/>
    <property type="evidence" value="ECO:0007669"/>
    <property type="project" value="UniProtKB-KW"/>
</dbReference>
<name>A0A6A5R592_9PLEO</name>
<keyword evidence="1" id="KW-0540">Nuclease</keyword>
<keyword evidence="6" id="KW-1185">Reference proteome</keyword>
<dbReference type="AlphaFoldDB" id="A0A6A5R592"/>
<evidence type="ECO:0000256" key="3">
    <source>
        <dbReference type="ARBA" id="ARBA00022801"/>
    </source>
</evidence>
<feature type="non-terminal residue" evidence="5">
    <location>
        <position position="1"/>
    </location>
</feature>
<dbReference type="SMART" id="SM00496">
    <property type="entry name" value="IENR2"/>
    <property type="match status" value="2"/>
</dbReference>
<accession>A0A6A5R592</accession>
<dbReference type="NCBIfam" id="TIGR01453">
    <property type="entry name" value="grpIintron_endo"/>
    <property type="match status" value="1"/>
</dbReference>
<keyword evidence="2 5" id="KW-0255">Endonuclease</keyword>
<evidence type="ECO:0000259" key="4">
    <source>
        <dbReference type="SMART" id="SM00496"/>
    </source>
</evidence>
<feature type="domain" description="Nuclease associated modular" evidence="4">
    <location>
        <begin position="4"/>
        <end position="20"/>
    </location>
</feature>
<dbReference type="RefSeq" id="XP_033442428.1">
    <property type="nucleotide sequence ID" value="XM_033597468.1"/>
</dbReference>
<evidence type="ECO:0000313" key="6">
    <source>
        <dbReference type="Proteomes" id="UP000800082"/>
    </source>
</evidence>
<dbReference type="Pfam" id="PF07453">
    <property type="entry name" value="NUMOD1"/>
    <property type="match status" value="1"/>
</dbReference>